<accession>A0AA38FVD2</accession>
<organism evidence="2 3">
    <name type="scientific">Taxus chinensis</name>
    <name type="common">Chinese yew</name>
    <name type="synonym">Taxus wallichiana var. chinensis</name>
    <dbReference type="NCBI Taxonomy" id="29808"/>
    <lineage>
        <taxon>Eukaryota</taxon>
        <taxon>Viridiplantae</taxon>
        <taxon>Streptophyta</taxon>
        <taxon>Embryophyta</taxon>
        <taxon>Tracheophyta</taxon>
        <taxon>Spermatophyta</taxon>
        <taxon>Pinopsida</taxon>
        <taxon>Pinidae</taxon>
        <taxon>Conifers II</taxon>
        <taxon>Cupressales</taxon>
        <taxon>Taxaceae</taxon>
        <taxon>Taxus</taxon>
    </lineage>
</organism>
<evidence type="ECO:0000313" key="2">
    <source>
        <dbReference type="EMBL" id="KAH9310004.1"/>
    </source>
</evidence>
<dbReference type="AlphaFoldDB" id="A0AA38FVD2"/>
<dbReference type="EMBL" id="JAHRHJ020000007">
    <property type="protein sequence ID" value="KAH9310004.1"/>
    <property type="molecule type" value="Genomic_DNA"/>
</dbReference>
<feature type="region of interest" description="Disordered" evidence="1">
    <location>
        <begin position="176"/>
        <end position="196"/>
    </location>
</feature>
<protein>
    <submittedName>
        <fullName evidence="2">Uncharacterized protein</fullName>
    </submittedName>
</protein>
<dbReference type="Proteomes" id="UP000824469">
    <property type="component" value="Unassembled WGS sequence"/>
</dbReference>
<feature type="non-terminal residue" evidence="2">
    <location>
        <position position="226"/>
    </location>
</feature>
<gene>
    <name evidence="2" type="ORF">KI387_037915</name>
</gene>
<feature type="non-terminal residue" evidence="2">
    <location>
        <position position="1"/>
    </location>
</feature>
<keyword evidence="3" id="KW-1185">Reference proteome</keyword>
<name>A0AA38FVD2_TAXCH</name>
<evidence type="ECO:0000313" key="3">
    <source>
        <dbReference type="Proteomes" id="UP000824469"/>
    </source>
</evidence>
<comment type="caution">
    <text evidence="2">The sequence shown here is derived from an EMBL/GenBank/DDBJ whole genome shotgun (WGS) entry which is preliminary data.</text>
</comment>
<sequence>SWALKFGMTKIPLMVKPLEKVGVGKQVVVRTEFAAGREEQKEEADQQSVCSESSFHVSILFEENADSIQVAQSAMEEESSEEDPTVPTCPLEQQIEEFDLTNFMLEEEFYQEQDCLQVVEEGEAAPNPKEEEHILVVEEKIADPRALNTRQATGEPSVLLSTSSLSCSSAEEKFDLSNSMLEDERNHDDQVTDQEDTMEEVEHLHQDNHEVVYLSDLEDCFDEEEP</sequence>
<evidence type="ECO:0000256" key="1">
    <source>
        <dbReference type="SAM" id="MobiDB-lite"/>
    </source>
</evidence>
<proteinExistence type="predicted"/>
<reference evidence="2 3" key="1">
    <citation type="journal article" date="2021" name="Nat. Plants">
        <title>The Taxus genome provides insights into paclitaxel biosynthesis.</title>
        <authorList>
            <person name="Xiong X."/>
            <person name="Gou J."/>
            <person name="Liao Q."/>
            <person name="Li Y."/>
            <person name="Zhou Q."/>
            <person name="Bi G."/>
            <person name="Li C."/>
            <person name="Du R."/>
            <person name="Wang X."/>
            <person name="Sun T."/>
            <person name="Guo L."/>
            <person name="Liang H."/>
            <person name="Lu P."/>
            <person name="Wu Y."/>
            <person name="Zhang Z."/>
            <person name="Ro D.K."/>
            <person name="Shang Y."/>
            <person name="Huang S."/>
            <person name="Yan J."/>
        </authorList>
    </citation>
    <scope>NUCLEOTIDE SEQUENCE [LARGE SCALE GENOMIC DNA]</scope>
    <source>
        <strain evidence="2">Ta-2019</strain>
    </source>
</reference>